<sequence>MSSDSRSITVTAPYALPTSASCTPAKHSLLMNCLMIVGKSEACQRPMRRCRRRDWSSSALTGNVRRLGCSRGENEMNEIAALLAAGASWMAVNAGQIQTAPAQAPAPSKALVQPAGPAWQLVCAPSVSPTPSPAPAASQPCSLVQNLLAGEQKQRLLTVILQRTPQAGHNMTVALPHGVLFPPGVSLQVDETAEKPLVVQTSDQNGAYTGTAVDAALLTALRGGKTLKIGFTAGNGQRIIVPVTLKDFPAGLAALDKSPLPAVPKPAAPEPAPAKPK</sequence>
<organism evidence="2 3">
    <name type="scientific">Sphingomonas psychrotolerans</name>
    <dbReference type="NCBI Taxonomy" id="1327635"/>
    <lineage>
        <taxon>Bacteria</taxon>
        <taxon>Pseudomonadati</taxon>
        <taxon>Pseudomonadota</taxon>
        <taxon>Alphaproteobacteria</taxon>
        <taxon>Sphingomonadales</taxon>
        <taxon>Sphingomonadaceae</taxon>
        <taxon>Sphingomonas</taxon>
    </lineage>
</organism>
<gene>
    <name evidence="2" type="ORF">CVN68_09340</name>
</gene>
<evidence type="ECO:0008006" key="4">
    <source>
        <dbReference type="Google" id="ProtNLM"/>
    </source>
</evidence>
<accession>A0A2K8MKX2</accession>
<dbReference type="AlphaFoldDB" id="A0A2K8MKX2"/>
<proteinExistence type="predicted"/>
<dbReference type="Pfam" id="PF06776">
    <property type="entry name" value="IalB"/>
    <property type="match status" value="1"/>
</dbReference>
<evidence type="ECO:0000313" key="3">
    <source>
        <dbReference type="Proteomes" id="UP000229081"/>
    </source>
</evidence>
<keyword evidence="3" id="KW-1185">Reference proteome</keyword>
<feature type="region of interest" description="Disordered" evidence="1">
    <location>
        <begin position="256"/>
        <end position="277"/>
    </location>
</feature>
<dbReference type="KEGG" id="sphc:CVN68_09340"/>
<feature type="compositionally biased region" description="Pro residues" evidence="1">
    <location>
        <begin position="261"/>
        <end position="277"/>
    </location>
</feature>
<evidence type="ECO:0000313" key="2">
    <source>
        <dbReference type="EMBL" id="ATY34528.1"/>
    </source>
</evidence>
<reference evidence="2 3" key="1">
    <citation type="submission" date="2017-11" db="EMBL/GenBank/DDBJ databases">
        <title>Complete genome sequence of Sphingomonas sp. Strain Cra20, a psychrotolerant potential plant growth promoting rhizobacteria.</title>
        <authorList>
            <person name="Luo Y."/>
        </authorList>
    </citation>
    <scope>NUCLEOTIDE SEQUENCE [LARGE SCALE GENOMIC DNA]</scope>
    <source>
        <strain evidence="2 3">Cra20</strain>
    </source>
</reference>
<name>A0A2K8MKX2_9SPHN</name>
<dbReference type="InterPro" id="IPR038696">
    <property type="entry name" value="IalB_sf"/>
</dbReference>
<dbReference type="InterPro" id="IPR010642">
    <property type="entry name" value="Invasion_prot_B"/>
</dbReference>
<dbReference type="Proteomes" id="UP000229081">
    <property type="component" value="Chromosome"/>
</dbReference>
<dbReference type="Gene3D" id="2.60.40.1880">
    <property type="entry name" value="Invasion associated locus B (IalB) protein"/>
    <property type="match status" value="1"/>
</dbReference>
<dbReference type="PROSITE" id="PS51257">
    <property type="entry name" value="PROKAR_LIPOPROTEIN"/>
    <property type="match status" value="1"/>
</dbReference>
<evidence type="ECO:0000256" key="1">
    <source>
        <dbReference type="SAM" id="MobiDB-lite"/>
    </source>
</evidence>
<protein>
    <recommendedName>
        <fullName evidence="4">Invasion associated locus B family protein</fullName>
    </recommendedName>
</protein>
<dbReference type="EMBL" id="CP024923">
    <property type="protein sequence ID" value="ATY34528.1"/>
    <property type="molecule type" value="Genomic_DNA"/>
</dbReference>